<dbReference type="RefSeq" id="WP_390293639.1">
    <property type="nucleotide sequence ID" value="NZ_JBHSFU010000004.1"/>
</dbReference>
<gene>
    <name evidence="2" type="ORF">ACFO3D_05465</name>
</gene>
<organism evidence="2 3">
    <name type="scientific">Virgibacillus kekensis</name>
    <dbReference type="NCBI Taxonomy" id="202261"/>
    <lineage>
        <taxon>Bacteria</taxon>
        <taxon>Bacillati</taxon>
        <taxon>Bacillota</taxon>
        <taxon>Bacilli</taxon>
        <taxon>Bacillales</taxon>
        <taxon>Bacillaceae</taxon>
        <taxon>Virgibacillus</taxon>
    </lineage>
</organism>
<comment type="caution">
    <text evidence="2">The sequence shown here is derived from an EMBL/GenBank/DDBJ whole genome shotgun (WGS) entry which is preliminary data.</text>
</comment>
<evidence type="ECO:0000313" key="3">
    <source>
        <dbReference type="Proteomes" id="UP001595989"/>
    </source>
</evidence>
<evidence type="ECO:0000313" key="2">
    <source>
        <dbReference type="EMBL" id="MFC4557656.1"/>
    </source>
</evidence>
<reference evidence="3" key="1">
    <citation type="journal article" date="2019" name="Int. J. Syst. Evol. Microbiol.">
        <title>The Global Catalogue of Microorganisms (GCM) 10K type strain sequencing project: providing services to taxonomists for standard genome sequencing and annotation.</title>
        <authorList>
            <consortium name="The Broad Institute Genomics Platform"/>
            <consortium name="The Broad Institute Genome Sequencing Center for Infectious Disease"/>
            <person name="Wu L."/>
            <person name="Ma J."/>
        </authorList>
    </citation>
    <scope>NUCLEOTIDE SEQUENCE [LARGE SCALE GENOMIC DNA]</scope>
    <source>
        <strain evidence="3">CGMCC 4.7426</strain>
    </source>
</reference>
<keyword evidence="1" id="KW-0812">Transmembrane</keyword>
<protein>
    <recommendedName>
        <fullName evidence="4">DUF624 domain-containing protein</fullName>
    </recommendedName>
</protein>
<keyword evidence="1" id="KW-0472">Membrane</keyword>
<feature type="transmembrane region" description="Helical" evidence="1">
    <location>
        <begin position="21"/>
        <end position="43"/>
    </location>
</feature>
<feature type="transmembrane region" description="Helical" evidence="1">
    <location>
        <begin position="130"/>
        <end position="147"/>
    </location>
</feature>
<keyword evidence="1" id="KW-1133">Transmembrane helix</keyword>
<feature type="transmembrane region" description="Helical" evidence="1">
    <location>
        <begin position="104"/>
        <end position="124"/>
    </location>
</feature>
<feature type="transmembrane region" description="Helical" evidence="1">
    <location>
        <begin position="49"/>
        <end position="74"/>
    </location>
</feature>
<dbReference type="Proteomes" id="UP001595989">
    <property type="component" value="Unassembled WGS sequence"/>
</dbReference>
<dbReference type="EMBL" id="JBHSFU010000004">
    <property type="protein sequence ID" value="MFC4557656.1"/>
    <property type="molecule type" value="Genomic_DNA"/>
</dbReference>
<proteinExistence type="predicted"/>
<feature type="transmembrane region" description="Helical" evidence="1">
    <location>
        <begin position="198"/>
        <end position="217"/>
    </location>
</feature>
<evidence type="ECO:0008006" key="4">
    <source>
        <dbReference type="Google" id="ProtNLM"/>
    </source>
</evidence>
<keyword evidence="3" id="KW-1185">Reference proteome</keyword>
<sequence length="227" mass="26546">MQRSGFFGNLSGLAGWISRLAMLNLQWVSLNLPVLIIGFYILFTPMETILPIHFVLMLIWMPLVCLPSTIAVVIKIREWIVMKEHIGGQQTYWSYLKENYSRKIFFSLWLTLYWFIWIAAFFFLNMLLPVLGTVLVFIGLVLFVYTLNSISMYAHYDIPNRPLLKRTFSITISSPFLFIAVLAINVFSWYFSVTVFPILIPFFTVSISLFVSFWVFYRARLNANQNT</sequence>
<name>A0ABV9DFU3_9BACI</name>
<accession>A0ABV9DFU3</accession>
<feature type="transmembrane region" description="Helical" evidence="1">
    <location>
        <begin position="168"/>
        <end position="192"/>
    </location>
</feature>
<evidence type="ECO:0000256" key="1">
    <source>
        <dbReference type="SAM" id="Phobius"/>
    </source>
</evidence>